<proteinExistence type="predicted"/>
<keyword evidence="1" id="KW-0175">Coiled coil</keyword>
<gene>
    <name evidence="3" type="ORF">G3T61_04500</name>
</gene>
<dbReference type="Pfam" id="PF13304">
    <property type="entry name" value="AAA_21"/>
    <property type="match status" value="1"/>
</dbReference>
<dbReference type="SUPFAM" id="SSF52540">
    <property type="entry name" value="P-loop containing nucleoside triphosphate hydrolases"/>
    <property type="match status" value="1"/>
</dbReference>
<dbReference type="PIRSF" id="PIRSF029347">
    <property type="entry name" value="RecF"/>
    <property type="match status" value="1"/>
</dbReference>
<evidence type="ECO:0000259" key="2">
    <source>
        <dbReference type="Pfam" id="PF13304"/>
    </source>
</evidence>
<dbReference type="InterPro" id="IPR003959">
    <property type="entry name" value="ATPase_AAA_core"/>
</dbReference>
<feature type="domain" description="ATPase AAA-type core" evidence="2">
    <location>
        <begin position="23"/>
        <end position="380"/>
    </location>
</feature>
<evidence type="ECO:0000256" key="1">
    <source>
        <dbReference type="SAM" id="Coils"/>
    </source>
</evidence>
<organism evidence="3">
    <name type="scientific">Vibrio cholerae</name>
    <dbReference type="NCBI Taxonomy" id="666"/>
    <lineage>
        <taxon>Bacteria</taxon>
        <taxon>Pseudomonadati</taxon>
        <taxon>Pseudomonadota</taxon>
        <taxon>Gammaproteobacteria</taxon>
        <taxon>Vibrionales</taxon>
        <taxon>Vibrionaceae</taxon>
        <taxon>Vibrio</taxon>
    </lineage>
</organism>
<dbReference type="PANTHER" id="PTHR32182:SF22">
    <property type="entry name" value="ATP-DEPENDENT ENDONUCLEASE, OLD FAMILY-RELATED"/>
    <property type="match status" value="1"/>
</dbReference>
<reference evidence="3" key="1">
    <citation type="submission" date="2020-02" db="EMBL/GenBank/DDBJ databases">
        <title>Genome Announcements.</title>
        <authorList>
            <person name="Abdulabbas H.T."/>
            <person name="Bunyan I.A."/>
            <person name="Abdul-Lateef L.A."/>
        </authorList>
    </citation>
    <scope>NUCLEOTIDE SEQUENCE</scope>
    <source>
        <strain evidence="3">NAG1</strain>
    </source>
</reference>
<dbReference type="InterPro" id="IPR014555">
    <property type="entry name" value="RecF-like"/>
</dbReference>
<dbReference type="GO" id="GO:0000731">
    <property type="term" value="P:DNA synthesis involved in DNA repair"/>
    <property type="evidence" value="ECO:0007669"/>
    <property type="project" value="TreeGrafter"/>
</dbReference>
<dbReference type="EMBL" id="JAAGVX010000003">
    <property type="protein sequence ID" value="NEM93447.1"/>
    <property type="molecule type" value="Genomic_DNA"/>
</dbReference>
<accession>A0A6B3LIG3</accession>
<protein>
    <submittedName>
        <fullName evidence="3">AAA family ATPase</fullName>
    </submittedName>
</protein>
<dbReference type="InterPro" id="IPR027417">
    <property type="entry name" value="P-loop_NTPase"/>
</dbReference>
<dbReference type="GO" id="GO:0016887">
    <property type="term" value="F:ATP hydrolysis activity"/>
    <property type="evidence" value="ECO:0007669"/>
    <property type="project" value="InterPro"/>
</dbReference>
<dbReference type="AlphaFoldDB" id="A0A6B3LIG3"/>
<feature type="coiled-coil region" evidence="1">
    <location>
        <begin position="187"/>
        <end position="214"/>
    </location>
</feature>
<dbReference type="RefSeq" id="WP_148520687.1">
    <property type="nucleotide sequence ID" value="NZ_JAAGVX010000003.1"/>
</dbReference>
<name>A0A6B3LIG3_VIBCL</name>
<dbReference type="GO" id="GO:0006302">
    <property type="term" value="P:double-strand break repair"/>
    <property type="evidence" value="ECO:0007669"/>
    <property type="project" value="TreeGrafter"/>
</dbReference>
<comment type="caution">
    <text evidence="3">The sequence shown here is derived from an EMBL/GenBank/DDBJ whole genome shotgun (WGS) entry which is preliminary data.</text>
</comment>
<dbReference type="GO" id="GO:0005524">
    <property type="term" value="F:ATP binding"/>
    <property type="evidence" value="ECO:0007669"/>
    <property type="project" value="InterPro"/>
</dbReference>
<sequence length="440" mass="50156">MINTIEIKNFKSALDLSLELGRVNVFIGENGSGKSTVLEALTMAGAAESNKLDTEFLELRGIRVTEPKFMYSAFNEINGSEQIEIALLKKRQSLCKRQLKLKNDFKIYSSWNCESDFLVQEASGIFVSSSKSESKLSSLLKEINNKKKNLAIFSENFSEVLERVKDVADSESAYPINLEFLDIIDTIKNQNKELQELEYEINQMEYRLANIKDISKGLFNDIKQFVIYSPQNEQLRDVVKDSKLQPVGIYGEGLFKLLQVIKEEQPQALLDVYEGLELFGWYQSMDLPKDHSFVDDELKIKDKYLFETFNLKSTNEGFLYVLFYMALIVSKDTPKIFAIDNVDSALNPKLCSKIISLLTALSKKYKKQIFLTTHNPALIDGINLHDEDQKLYVISRNKFGHTKAKQITADKKPKDSETGEPMRLSEAFLRGYLGGLPKGF</sequence>
<dbReference type="Gene3D" id="3.40.50.300">
    <property type="entry name" value="P-loop containing nucleotide triphosphate hydrolases"/>
    <property type="match status" value="1"/>
</dbReference>
<evidence type="ECO:0000313" key="3">
    <source>
        <dbReference type="EMBL" id="NEM93447.1"/>
    </source>
</evidence>
<dbReference type="PANTHER" id="PTHR32182">
    <property type="entry name" value="DNA REPLICATION AND REPAIR PROTEIN RECF"/>
    <property type="match status" value="1"/>
</dbReference>